<evidence type="ECO:0000313" key="1">
    <source>
        <dbReference type="EMBL" id="XAY06052.1"/>
    </source>
</evidence>
<name>A0AAU7AWQ5_9ACTN</name>
<dbReference type="AlphaFoldDB" id="A0AAU7AWQ5"/>
<accession>A0AAU7AWQ5</accession>
<dbReference type="EMBL" id="CP114014">
    <property type="protein sequence ID" value="XAY06052.1"/>
    <property type="molecule type" value="Genomic_DNA"/>
</dbReference>
<dbReference type="RefSeq" id="WP_354697291.1">
    <property type="nucleotide sequence ID" value="NZ_CP114014.1"/>
</dbReference>
<reference evidence="1" key="1">
    <citation type="submission" date="2022-12" db="EMBL/GenBank/DDBJ databases">
        <title>Paraconexibacter alkalitolerans sp. nov. and Baekduia alba sp. nov., isolated from soil and emended description of the genera Paraconexibacter (Chun et al., 2020) and Baekduia (An et al., 2020).</title>
        <authorList>
            <person name="Vieira S."/>
            <person name="Huber K.J."/>
            <person name="Geppert A."/>
            <person name="Wolf J."/>
            <person name="Neumann-Schaal M."/>
            <person name="Muesken M."/>
            <person name="Overmann J."/>
        </authorList>
    </citation>
    <scope>NUCLEOTIDE SEQUENCE</scope>
    <source>
        <strain evidence="1">AEG42_29</strain>
    </source>
</reference>
<dbReference type="KEGG" id="parq:DSM112329_02913"/>
<protein>
    <submittedName>
        <fullName evidence="1">Uncharacterized protein</fullName>
    </submittedName>
</protein>
<gene>
    <name evidence="1" type="ORF">DSM112329_02913</name>
</gene>
<sequence>MQGATRRWRLTRTTQTNRIVIAHYSAQVRRLGYLRGTRPGDSSSSHRSWFRGDACIRVLITTDRLIILTAEEECAGGRP</sequence>
<organism evidence="1">
    <name type="scientific">Paraconexibacter sp. AEG42_29</name>
    <dbReference type="NCBI Taxonomy" id="2997339"/>
    <lineage>
        <taxon>Bacteria</taxon>
        <taxon>Bacillati</taxon>
        <taxon>Actinomycetota</taxon>
        <taxon>Thermoleophilia</taxon>
        <taxon>Solirubrobacterales</taxon>
        <taxon>Paraconexibacteraceae</taxon>
        <taxon>Paraconexibacter</taxon>
    </lineage>
</organism>
<proteinExistence type="predicted"/>